<sequence length="163" mass="17410">MSRTKLVIAAAVAILGILSAAAFLGSNDAKAGPPKQPANSDTEAGAKLYAENCASCHGAQLEGEPDWRSPKDDGTLPAPPHDQTGHTWHHGDALLFNYTKLGGQAALEASGVTDFVSSMPSFGDQLSEQEIWDILAFIKSTWPDRMRETQKVRTEGEQMQGSS</sequence>
<evidence type="ECO:0000259" key="11">
    <source>
        <dbReference type="PROSITE" id="PS51007"/>
    </source>
</evidence>
<dbReference type="OrthoDB" id="9811281at2"/>
<evidence type="ECO:0000256" key="8">
    <source>
        <dbReference type="PROSITE-ProRule" id="PRU00433"/>
    </source>
</evidence>
<dbReference type="Proteomes" id="UP000199650">
    <property type="component" value="Unassembled WGS sequence"/>
</dbReference>
<dbReference type="PANTHER" id="PTHR35008">
    <property type="entry name" value="BLL4482 PROTEIN-RELATED"/>
    <property type="match status" value="1"/>
</dbReference>
<dbReference type="InterPro" id="IPR008168">
    <property type="entry name" value="Cyt_C_IC"/>
</dbReference>
<dbReference type="EMBL" id="FOJB01000002">
    <property type="protein sequence ID" value="SEW35439.1"/>
    <property type="molecule type" value="Genomic_DNA"/>
</dbReference>
<dbReference type="PRINTS" id="PR00605">
    <property type="entry name" value="CYTCHROMECIC"/>
</dbReference>
<feature type="signal peptide" evidence="10">
    <location>
        <begin position="1"/>
        <end position="31"/>
    </location>
</feature>
<reference evidence="12 13" key="1">
    <citation type="submission" date="2016-10" db="EMBL/GenBank/DDBJ databases">
        <authorList>
            <person name="de Groot N.N."/>
        </authorList>
    </citation>
    <scope>NUCLEOTIDE SEQUENCE [LARGE SCALE GENOMIC DNA]</scope>
    <source>
        <strain evidence="12 13">DSM 29439</strain>
    </source>
</reference>
<evidence type="ECO:0000256" key="7">
    <source>
        <dbReference type="ARBA" id="ARBA00023004"/>
    </source>
</evidence>
<evidence type="ECO:0000313" key="13">
    <source>
        <dbReference type="Proteomes" id="UP000199650"/>
    </source>
</evidence>
<dbReference type="STRING" id="1173584.SAMN05444851_3089"/>
<organism evidence="12 13">
    <name type="scientific">Aliiroseovarius sediminilitoris</name>
    <dbReference type="NCBI Taxonomy" id="1173584"/>
    <lineage>
        <taxon>Bacteria</taxon>
        <taxon>Pseudomonadati</taxon>
        <taxon>Pseudomonadota</taxon>
        <taxon>Alphaproteobacteria</taxon>
        <taxon>Rhodobacterales</taxon>
        <taxon>Paracoccaceae</taxon>
        <taxon>Aliiroseovarius</taxon>
    </lineage>
</organism>
<feature type="region of interest" description="Disordered" evidence="9">
    <location>
        <begin position="60"/>
        <end position="88"/>
    </location>
</feature>
<dbReference type="InterPro" id="IPR036909">
    <property type="entry name" value="Cyt_c-like_dom_sf"/>
</dbReference>
<keyword evidence="10" id="KW-0732">Signal</keyword>
<dbReference type="RefSeq" id="WP_091432795.1">
    <property type="nucleotide sequence ID" value="NZ_FOJB01000002.1"/>
</dbReference>
<evidence type="ECO:0000256" key="3">
    <source>
        <dbReference type="ARBA" id="ARBA00022617"/>
    </source>
</evidence>
<evidence type="ECO:0000256" key="2">
    <source>
        <dbReference type="ARBA" id="ARBA00022448"/>
    </source>
</evidence>
<dbReference type="Gene3D" id="1.10.760.10">
    <property type="entry name" value="Cytochrome c-like domain"/>
    <property type="match status" value="1"/>
</dbReference>
<keyword evidence="5 8" id="KW-0479">Metal-binding</keyword>
<evidence type="ECO:0000313" key="12">
    <source>
        <dbReference type="EMBL" id="SEW35439.1"/>
    </source>
</evidence>
<dbReference type="GO" id="GO:0009055">
    <property type="term" value="F:electron transfer activity"/>
    <property type="evidence" value="ECO:0007669"/>
    <property type="project" value="InterPro"/>
</dbReference>
<dbReference type="GO" id="GO:0005506">
    <property type="term" value="F:iron ion binding"/>
    <property type="evidence" value="ECO:0007669"/>
    <property type="project" value="InterPro"/>
</dbReference>
<dbReference type="GO" id="GO:0020037">
    <property type="term" value="F:heme binding"/>
    <property type="evidence" value="ECO:0007669"/>
    <property type="project" value="InterPro"/>
</dbReference>
<feature type="chain" id="PRO_5011795535" evidence="10">
    <location>
        <begin position="32"/>
        <end position="163"/>
    </location>
</feature>
<keyword evidence="13" id="KW-1185">Reference proteome</keyword>
<accession>A0A1I0R5Y8</accession>
<dbReference type="InterPro" id="IPR009056">
    <property type="entry name" value="Cyt_c-like_dom"/>
</dbReference>
<dbReference type="InterPro" id="IPR051459">
    <property type="entry name" value="Cytochrome_c-type_DH"/>
</dbReference>
<keyword evidence="3 8" id="KW-0349">Heme</keyword>
<comment type="cofactor">
    <cofactor evidence="1">
        <name>heme c</name>
        <dbReference type="ChEBI" id="CHEBI:61717"/>
    </cofactor>
</comment>
<evidence type="ECO:0000256" key="5">
    <source>
        <dbReference type="ARBA" id="ARBA00022723"/>
    </source>
</evidence>
<gene>
    <name evidence="12" type="ORF">SAMN05444851_3089</name>
</gene>
<dbReference type="AlphaFoldDB" id="A0A1I0R5Y8"/>
<dbReference type="Pfam" id="PF00034">
    <property type="entry name" value="Cytochrom_C"/>
    <property type="match status" value="1"/>
</dbReference>
<keyword evidence="7 8" id="KW-0408">Iron</keyword>
<keyword evidence="6" id="KW-0249">Electron transport</keyword>
<protein>
    <submittedName>
        <fullName evidence="12">Cytochrome C oxidase, cbb3-type, subunit III</fullName>
    </submittedName>
</protein>
<name>A0A1I0R5Y8_9RHOB</name>
<dbReference type="PANTHER" id="PTHR35008:SF4">
    <property type="entry name" value="BLL4482 PROTEIN"/>
    <property type="match status" value="1"/>
</dbReference>
<evidence type="ECO:0000256" key="1">
    <source>
        <dbReference type="ARBA" id="ARBA00001926"/>
    </source>
</evidence>
<evidence type="ECO:0000256" key="9">
    <source>
        <dbReference type="SAM" id="MobiDB-lite"/>
    </source>
</evidence>
<dbReference type="SUPFAM" id="SSF46626">
    <property type="entry name" value="Cytochrome c"/>
    <property type="match status" value="1"/>
</dbReference>
<keyword evidence="2" id="KW-0813">Transport</keyword>
<feature type="domain" description="Cytochrome c" evidence="11">
    <location>
        <begin position="40"/>
        <end position="142"/>
    </location>
</feature>
<proteinExistence type="predicted"/>
<evidence type="ECO:0000256" key="4">
    <source>
        <dbReference type="ARBA" id="ARBA00022660"/>
    </source>
</evidence>
<keyword evidence="4" id="KW-0679">Respiratory chain</keyword>
<evidence type="ECO:0000256" key="6">
    <source>
        <dbReference type="ARBA" id="ARBA00022982"/>
    </source>
</evidence>
<evidence type="ECO:0000256" key="10">
    <source>
        <dbReference type="SAM" id="SignalP"/>
    </source>
</evidence>
<dbReference type="PROSITE" id="PS51007">
    <property type="entry name" value="CYTC"/>
    <property type="match status" value="1"/>
</dbReference>
<feature type="compositionally biased region" description="Basic and acidic residues" evidence="9">
    <location>
        <begin position="65"/>
        <end position="74"/>
    </location>
</feature>